<dbReference type="VEuPathDB" id="ToxoDB:LOC34620687"/>
<reference evidence="2 3" key="1">
    <citation type="journal article" date="2016" name="BMC Genomics">
        <title>Comparative genomics reveals Cyclospora cayetanensis possesses coccidia-like metabolism and invasion components but unique surface antigens.</title>
        <authorList>
            <person name="Liu S."/>
            <person name="Wang L."/>
            <person name="Zheng H."/>
            <person name="Xu Z."/>
            <person name="Roellig D.M."/>
            <person name="Li N."/>
            <person name="Frace M.A."/>
            <person name="Tang K."/>
            <person name="Arrowood M.J."/>
            <person name="Moss D.M."/>
            <person name="Zhang L."/>
            <person name="Feng Y."/>
            <person name="Xiao L."/>
        </authorList>
    </citation>
    <scope>NUCLEOTIDE SEQUENCE [LARGE SCALE GENOMIC DNA]</scope>
    <source>
        <strain evidence="2 3">CHN_HEN01</strain>
    </source>
</reference>
<feature type="region of interest" description="Disordered" evidence="1">
    <location>
        <begin position="593"/>
        <end position="615"/>
    </location>
</feature>
<dbReference type="AlphaFoldDB" id="A0A1D3D6H8"/>
<protein>
    <submittedName>
        <fullName evidence="2">Srr1 protein</fullName>
    </submittedName>
</protein>
<evidence type="ECO:0000313" key="2">
    <source>
        <dbReference type="EMBL" id="OEH79063.1"/>
    </source>
</evidence>
<feature type="region of interest" description="Disordered" evidence="1">
    <location>
        <begin position="295"/>
        <end position="326"/>
    </location>
</feature>
<evidence type="ECO:0000313" key="3">
    <source>
        <dbReference type="Proteomes" id="UP000095192"/>
    </source>
</evidence>
<feature type="region of interest" description="Disordered" evidence="1">
    <location>
        <begin position="420"/>
        <end position="522"/>
    </location>
</feature>
<feature type="compositionally biased region" description="Polar residues" evidence="1">
    <location>
        <begin position="494"/>
        <end position="521"/>
    </location>
</feature>
<dbReference type="EMBL" id="JROU02000521">
    <property type="protein sequence ID" value="OEH79063.1"/>
    <property type="molecule type" value="Genomic_DNA"/>
</dbReference>
<dbReference type="InParanoid" id="A0A1D3D6H8"/>
<name>A0A1D3D6H8_9EIME</name>
<organism evidence="2 3">
    <name type="scientific">Cyclospora cayetanensis</name>
    <dbReference type="NCBI Taxonomy" id="88456"/>
    <lineage>
        <taxon>Eukaryota</taxon>
        <taxon>Sar</taxon>
        <taxon>Alveolata</taxon>
        <taxon>Apicomplexa</taxon>
        <taxon>Conoidasida</taxon>
        <taxon>Coccidia</taxon>
        <taxon>Eucoccidiorida</taxon>
        <taxon>Eimeriorina</taxon>
        <taxon>Eimeriidae</taxon>
        <taxon>Cyclospora</taxon>
    </lineage>
</organism>
<proteinExistence type="predicted"/>
<feature type="compositionally biased region" description="Low complexity" evidence="1">
    <location>
        <begin position="298"/>
        <end position="312"/>
    </location>
</feature>
<feature type="compositionally biased region" description="Acidic residues" evidence="1">
    <location>
        <begin position="212"/>
        <end position="225"/>
    </location>
</feature>
<feature type="region of interest" description="Disordered" evidence="1">
    <location>
        <begin position="1"/>
        <end position="24"/>
    </location>
</feature>
<evidence type="ECO:0000256" key="1">
    <source>
        <dbReference type="SAM" id="MobiDB-lite"/>
    </source>
</evidence>
<keyword evidence="3" id="KW-1185">Reference proteome</keyword>
<dbReference type="Proteomes" id="UP000095192">
    <property type="component" value="Unassembled WGS sequence"/>
</dbReference>
<sequence length="743" mass="78470">MADEGEWQFVSRGGRGKGHGPRANRNCNATRLGSFLAPGSLQGCSLENSNQRFPCPSPKDAGEEAAVEAGVVRAVQRLTEELGASAFWEEVLHQLQAALREELRCLLASSSSSAPECESGSNNTPGVPGSPASSLALAPPYVSPMPESPTAAASADLGRPGLPNSPKAKAVRRRREAHDGLLGGAEDREASGEGLDESEEAAPSRRRQSYAEEAENEDEEETEADGEIAVYLAPHCDVDLYGEILGAEMQLHGFCTRCFSCAQFRDVASAEAEGPTRAAAQREATAASAMEEHALEPTAEGASAEHAAGEATGAERGHGATAAGAVAGSATEGKDGYACCSSRREASRWTCPDVCRRKRGFVLIGNALSSYELRRHLFGDLRFVSAAWRFPRRHCDASSTPGSLAEGGATDTALGAGVADGARASASGQGSHPMPSQAGDSNGDYLACLSHPEKPSSRPVQGGPQEVTCGQQRPGVVVWKTPHETSRSEACGETATSSAAAEPRLSNSCDTPSGSSNTGSGDTAACPEGLCVQVTPARWALVLFELLPHVSELPLQCSFSPHPRAFNDLAVCRFETPRTEEQRRAFWKAAMQQSQQAAAADARPQKSHRGKARGVDGRGVRQVVLLSGEGVSEHTTGVGGRGGGKERARDDLLFQGRRQRALDLLSLRLVSDHQGVQMLRASDLELGYMSACRGRSKGLSLWPPDAPQDDNFAGILAPRGLEELPNIANLTGHRRRHLKQAHA</sequence>
<feature type="region of interest" description="Disordered" evidence="1">
    <location>
        <begin position="112"/>
        <end position="225"/>
    </location>
</feature>
<comment type="caution">
    <text evidence="2">The sequence shown here is derived from an EMBL/GenBank/DDBJ whole genome shotgun (WGS) entry which is preliminary data.</text>
</comment>
<dbReference type="VEuPathDB" id="ToxoDB:cyc_04106"/>
<accession>A0A1D3D6H8</accession>
<feature type="compositionally biased region" description="Low complexity" evidence="1">
    <location>
        <begin position="593"/>
        <end position="602"/>
    </location>
</feature>
<gene>
    <name evidence="2" type="ORF">cyc_04106</name>
</gene>